<evidence type="ECO:0000256" key="4">
    <source>
        <dbReference type="ARBA" id="ARBA00022741"/>
    </source>
</evidence>
<dbReference type="GO" id="GO:0005886">
    <property type="term" value="C:plasma membrane"/>
    <property type="evidence" value="ECO:0007669"/>
    <property type="project" value="TreeGrafter"/>
</dbReference>
<dbReference type="InterPro" id="IPR025669">
    <property type="entry name" value="AAA_dom"/>
</dbReference>
<comment type="catalytic activity">
    <reaction evidence="8">
        <text>L-tyrosyl-[protein] + ATP = O-phospho-L-tyrosyl-[protein] + ADP + H(+)</text>
        <dbReference type="Rhea" id="RHEA:10596"/>
        <dbReference type="Rhea" id="RHEA-COMP:10136"/>
        <dbReference type="Rhea" id="RHEA-COMP:20101"/>
        <dbReference type="ChEBI" id="CHEBI:15378"/>
        <dbReference type="ChEBI" id="CHEBI:30616"/>
        <dbReference type="ChEBI" id="CHEBI:46858"/>
        <dbReference type="ChEBI" id="CHEBI:61978"/>
        <dbReference type="ChEBI" id="CHEBI:456216"/>
        <dbReference type="EC" id="2.7.10.2"/>
    </reaction>
</comment>
<dbReference type="InterPro" id="IPR027417">
    <property type="entry name" value="P-loop_NTPase"/>
</dbReference>
<gene>
    <name evidence="10" type="ORF">EDM21_03955</name>
</gene>
<dbReference type="AlphaFoldDB" id="A0A7X3FFG8"/>
<keyword evidence="4" id="KW-0547">Nucleotide-binding</keyword>
<evidence type="ECO:0000256" key="7">
    <source>
        <dbReference type="ARBA" id="ARBA00023137"/>
    </source>
</evidence>
<dbReference type="Gene3D" id="3.40.50.300">
    <property type="entry name" value="P-loop containing nucleotide triphosphate hydrolases"/>
    <property type="match status" value="1"/>
</dbReference>
<keyword evidence="5 10" id="KW-0418">Kinase</keyword>
<evidence type="ECO:0000256" key="6">
    <source>
        <dbReference type="ARBA" id="ARBA00022840"/>
    </source>
</evidence>
<keyword evidence="11" id="KW-1185">Reference proteome</keyword>
<keyword evidence="6" id="KW-0067">ATP-binding</keyword>
<dbReference type="PANTHER" id="PTHR32309:SF13">
    <property type="entry name" value="FERRIC ENTEROBACTIN TRANSPORT PROTEIN FEPE"/>
    <property type="match status" value="1"/>
</dbReference>
<comment type="similarity">
    <text evidence="1">Belongs to the CpsD/CapB family.</text>
</comment>
<dbReference type="PANTHER" id="PTHR32309">
    <property type="entry name" value="TYROSINE-PROTEIN KINASE"/>
    <property type="match status" value="1"/>
</dbReference>
<dbReference type="EC" id="2.7.10.2" evidence="2"/>
<organism evidence="10 11">
    <name type="scientific">Paenibacillus lutrae</name>
    <dbReference type="NCBI Taxonomy" id="2078573"/>
    <lineage>
        <taxon>Bacteria</taxon>
        <taxon>Bacillati</taxon>
        <taxon>Bacillota</taxon>
        <taxon>Bacilli</taxon>
        <taxon>Bacillales</taxon>
        <taxon>Paenibacillaceae</taxon>
        <taxon>Paenibacillus</taxon>
    </lineage>
</organism>
<name>A0A7X3FFG8_9BACL</name>
<keyword evidence="7" id="KW-0829">Tyrosine-protein kinase</keyword>
<evidence type="ECO:0000256" key="1">
    <source>
        <dbReference type="ARBA" id="ARBA00007316"/>
    </source>
</evidence>
<reference evidence="10 11" key="1">
    <citation type="journal article" date="2019" name="Microorganisms">
        <title>Paenibacillus lutrae sp. nov., A Chitinolytic Species Isolated from A River Otter in Castril Natural Park, Granada, Spain.</title>
        <authorList>
            <person name="Rodriguez M."/>
            <person name="Reina J.C."/>
            <person name="Bejar V."/>
            <person name="Llamas I."/>
        </authorList>
    </citation>
    <scope>NUCLEOTIDE SEQUENCE [LARGE SCALE GENOMIC DNA]</scope>
    <source>
        <strain evidence="10 11">N10</strain>
    </source>
</reference>
<dbReference type="Proteomes" id="UP000490800">
    <property type="component" value="Unassembled WGS sequence"/>
</dbReference>
<comment type="caution">
    <text evidence="10">The sequence shown here is derived from an EMBL/GenBank/DDBJ whole genome shotgun (WGS) entry which is preliminary data.</text>
</comment>
<dbReference type="CDD" id="cd05387">
    <property type="entry name" value="BY-kinase"/>
    <property type="match status" value="1"/>
</dbReference>
<evidence type="ECO:0000256" key="3">
    <source>
        <dbReference type="ARBA" id="ARBA00022679"/>
    </source>
</evidence>
<dbReference type="FunFam" id="3.40.50.300:FF:000527">
    <property type="entry name" value="Tyrosine-protein kinase etk"/>
    <property type="match status" value="1"/>
</dbReference>
<dbReference type="NCBIfam" id="TIGR01007">
    <property type="entry name" value="eps_fam"/>
    <property type="match status" value="1"/>
</dbReference>
<sequence>MPALTTNQRLITHSNPKSHIAEAYRTLRTNIQFSSVDHEIKCILITSAQPEEGKSTTAANLAIAYAQENKKVLLIDADLRKPTLHKTFNVSNRTGLTHILVSRQEGDQALIETEIPNLTLLTSGPIPPNPAELLGSNRMETFLEEVRSWYDIVIVDSPPLLAVTDSQIIAAKTDGVVLVINHGKVKRDRAQKALSQLNYVNARVLGVVLNNKAISKKESSYYYYYGEKA</sequence>
<evidence type="ECO:0000256" key="2">
    <source>
        <dbReference type="ARBA" id="ARBA00011903"/>
    </source>
</evidence>
<dbReference type="OrthoDB" id="9794577at2"/>
<dbReference type="GO" id="GO:0004715">
    <property type="term" value="F:non-membrane spanning protein tyrosine kinase activity"/>
    <property type="evidence" value="ECO:0007669"/>
    <property type="project" value="UniProtKB-EC"/>
</dbReference>
<evidence type="ECO:0000313" key="10">
    <source>
        <dbReference type="EMBL" id="MVO98679.1"/>
    </source>
</evidence>
<dbReference type="InterPro" id="IPR005702">
    <property type="entry name" value="Wzc-like_C"/>
</dbReference>
<dbReference type="Pfam" id="PF13614">
    <property type="entry name" value="AAA_31"/>
    <property type="match status" value="1"/>
</dbReference>
<evidence type="ECO:0000256" key="5">
    <source>
        <dbReference type="ARBA" id="ARBA00022777"/>
    </source>
</evidence>
<keyword evidence="3 10" id="KW-0808">Transferase</keyword>
<dbReference type="GO" id="GO:0042802">
    <property type="term" value="F:identical protein binding"/>
    <property type="evidence" value="ECO:0007669"/>
    <property type="project" value="UniProtKB-ARBA"/>
</dbReference>
<dbReference type="GO" id="GO:0005524">
    <property type="term" value="F:ATP binding"/>
    <property type="evidence" value="ECO:0007669"/>
    <property type="project" value="UniProtKB-KW"/>
</dbReference>
<evidence type="ECO:0000256" key="8">
    <source>
        <dbReference type="ARBA" id="ARBA00051245"/>
    </source>
</evidence>
<evidence type="ECO:0000313" key="11">
    <source>
        <dbReference type="Proteomes" id="UP000490800"/>
    </source>
</evidence>
<evidence type="ECO:0000259" key="9">
    <source>
        <dbReference type="Pfam" id="PF13614"/>
    </source>
</evidence>
<dbReference type="RefSeq" id="WP_157333095.1">
    <property type="nucleotide sequence ID" value="NZ_RHLK01000002.1"/>
</dbReference>
<proteinExistence type="inferred from homology"/>
<protein>
    <recommendedName>
        <fullName evidence="2">non-specific protein-tyrosine kinase</fullName>
        <ecNumber evidence="2">2.7.10.2</ecNumber>
    </recommendedName>
</protein>
<accession>A0A7X3FFG8</accession>
<dbReference type="EMBL" id="RHLK01000002">
    <property type="protein sequence ID" value="MVO98679.1"/>
    <property type="molecule type" value="Genomic_DNA"/>
</dbReference>
<dbReference type="InterPro" id="IPR050445">
    <property type="entry name" value="Bact_polysacc_biosynth/exp"/>
</dbReference>
<feature type="domain" description="AAA" evidence="9">
    <location>
        <begin position="49"/>
        <end position="184"/>
    </location>
</feature>
<dbReference type="SUPFAM" id="SSF52540">
    <property type="entry name" value="P-loop containing nucleoside triphosphate hydrolases"/>
    <property type="match status" value="1"/>
</dbReference>